<dbReference type="AlphaFoldDB" id="A0A1H5HVE9"/>
<feature type="region of interest" description="Disordered" evidence="5">
    <location>
        <begin position="1"/>
        <end position="30"/>
    </location>
</feature>
<dbReference type="PROSITE" id="PS50977">
    <property type="entry name" value="HTH_TETR_2"/>
    <property type="match status" value="1"/>
</dbReference>
<dbReference type="EMBL" id="FNTI01000001">
    <property type="protein sequence ID" value="SEE31794.1"/>
    <property type="molecule type" value="Genomic_DNA"/>
</dbReference>
<dbReference type="SUPFAM" id="SSF46689">
    <property type="entry name" value="Homeodomain-like"/>
    <property type="match status" value="1"/>
</dbReference>
<dbReference type="GO" id="GO:0003700">
    <property type="term" value="F:DNA-binding transcription factor activity"/>
    <property type="evidence" value="ECO:0007669"/>
    <property type="project" value="TreeGrafter"/>
</dbReference>
<evidence type="ECO:0000256" key="3">
    <source>
        <dbReference type="ARBA" id="ARBA00023163"/>
    </source>
</evidence>
<evidence type="ECO:0000256" key="2">
    <source>
        <dbReference type="ARBA" id="ARBA00023125"/>
    </source>
</evidence>
<dbReference type="PRINTS" id="PR00455">
    <property type="entry name" value="HTHTETR"/>
</dbReference>
<dbReference type="GO" id="GO:0000976">
    <property type="term" value="F:transcription cis-regulatory region binding"/>
    <property type="evidence" value="ECO:0007669"/>
    <property type="project" value="TreeGrafter"/>
</dbReference>
<feature type="DNA-binding region" description="H-T-H motif" evidence="4">
    <location>
        <begin position="52"/>
        <end position="71"/>
    </location>
</feature>
<evidence type="ECO:0000313" key="7">
    <source>
        <dbReference type="EMBL" id="SEE31794.1"/>
    </source>
</evidence>
<dbReference type="Proteomes" id="UP000183208">
    <property type="component" value="Unassembled WGS sequence"/>
</dbReference>
<dbReference type="OrthoDB" id="2356263at2"/>
<protein>
    <submittedName>
        <fullName evidence="7">Transcriptional regulator, TetR family</fullName>
    </submittedName>
</protein>
<dbReference type="Pfam" id="PF00440">
    <property type="entry name" value="TetR_N"/>
    <property type="match status" value="1"/>
</dbReference>
<dbReference type="SUPFAM" id="SSF48498">
    <property type="entry name" value="Tetracyclin repressor-like, C-terminal domain"/>
    <property type="match status" value="1"/>
</dbReference>
<keyword evidence="3" id="KW-0804">Transcription</keyword>
<organism evidence="7 8">
    <name type="scientific">Bradyrhizobium lablabi</name>
    <dbReference type="NCBI Taxonomy" id="722472"/>
    <lineage>
        <taxon>Bacteria</taxon>
        <taxon>Pseudomonadati</taxon>
        <taxon>Pseudomonadota</taxon>
        <taxon>Alphaproteobacteria</taxon>
        <taxon>Hyphomicrobiales</taxon>
        <taxon>Nitrobacteraceae</taxon>
        <taxon>Bradyrhizobium</taxon>
    </lineage>
</organism>
<gene>
    <name evidence="7" type="ORF">SAMN05444171_7017</name>
</gene>
<dbReference type="Gene3D" id="1.10.357.10">
    <property type="entry name" value="Tetracycline Repressor, domain 2"/>
    <property type="match status" value="1"/>
</dbReference>
<feature type="domain" description="HTH tetR-type" evidence="6">
    <location>
        <begin position="29"/>
        <end position="89"/>
    </location>
</feature>
<dbReference type="PANTHER" id="PTHR30055:SF146">
    <property type="entry name" value="HTH-TYPE TRANSCRIPTIONAL DUAL REGULATOR CECR"/>
    <property type="match status" value="1"/>
</dbReference>
<dbReference type="InterPro" id="IPR011075">
    <property type="entry name" value="TetR_C"/>
</dbReference>
<reference evidence="7 8" key="1">
    <citation type="submission" date="2016-10" db="EMBL/GenBank/DDBJ databases">
        <authorList>
            <person name="de Groot N.N."/>
        </authorList>
    </citation>
    <scope>NUCLEOTIDE SEQUENCE [LARGE SCALE GENOMIC DNA]</scope>
    <source>
        <strain evidence="7 8">GAS522</strain>
    </source>
</reference>
<dbReference type="InterPro" id="IPR050109">
    <property type="entry name" value="HTH-type_TetR-like_transc_reg"/>
</dbReference>
<evidence type="ECO:0000313" key="8">
    <source>
        <dbReference type="Proteomes" id="UP000183208"/>
    </source>
</evidence>
<dbReference type="RefSeq" id="WP_074828725.1">
    <property type="nucleotide sequence ID" value="NZ_FNTI01000001.1"/>
</dbReference>
<keyword evidence="2 4" id="KW-0238">DNA-binding</keyword>
<keyword evidence="1" id="KW-0805">Transcription regulation</keyword>
<evidence type="ECO:0000256" key="4">
    <source>
        <dbReference type="PROSITE-ProRule" id="PRU00335"/>
    </source>
</evidence>
<name>A0A1H5HVE9_9BRAD</name>
<evidence type="ECO:0000256" key="1">
    <source>
        <dbReference type="ARBA" id="ARBA00023015"/>
    </source>
</evidence>
<dbReference type="PANTHER" id="PTHR30055">
    <property type="entry name" value="HTH-TYPE TRANSCRIPTIONAL REGULATOR RUTR"/>
    <property type="match status" value="1"/>
</dbReference>
<proteinExistence type="predicted"/>
<dbReference type="InterPro" id="IPR001647">
    <property type="entry name" value="HTH_TetR"/>
</dbReference>
<dbReference type="Pfam" id="PF16914">
    <property type="entry name" value="TetR_C_12"/>
    <property type="match status" value="1"/>
</dbReference>
<dbReference type="InterPro" id="IPR036271">
    <property type="entry name" value="Tet_transcr_reg_TetR-rel_C_sf"/>
</dbReference>
<dbReference type="InterPro" id="IPR009057">
    <property type="entry name" value="Homeodomain-like_sf"/>
</dbReference>
<sequence length="241" mass="26363">MAPKTVQAASETASGDPKHAARATRSAGRQMRSRLLDGASRLFRERGLAGTSISDIAAAADAFPSQITYYFRTKEALFVEAACRDMLYVARAAEQAALQVHTPRDYTRALVESVTATDSVAFFAEALTLTRRRQDLAPLVERTIERLHGEGLRAYSNQIERHGWNTLRDPDATSRRFWAVAIGVMVEGYAMGRSAEELCAEMLRVLGEQATTSKSGDLTRLRVVDDRDASVSDSADGESTS</sequence>
<evidence type="ECO:0000256" key="5">
    <source>
        <dbReference type="SAM" id="MobiDB-lite"/>
    </source>
</evidence>
<evidence type="ECO:0000259" key="6">
    <source>
        <dbReference type="PROSITE" id="PS50977"/>
    </source>
</evidence>
<accession>A0A1H5HVE9</accession>